<evidence type="ECO:0000313" key="3">
    <source>
        <dbReference type="Proteomes" id="UP000663873"/>
    </source>
</evidence>
<feature type="region of interest" description="Disordered" evidence="1">
    <location>
        <begin position="1"/>
        <end position="87"/>
    </location>
</feature>
<feature type="compositionally biased region" description="Basic residues" evidence="1">
    <location>
        <begin position="75"/>
        <end position="87"/>
    </location>
</feature>
<dbReference type="EMBL" id="CAJOBP010009991">
    <property type="protein sequence ID" value="CAF4560986.1"/>
    <property type="molecule type" value="Genomic_DNA"/>
</dbReference>
<evidence type="ECO:0000256" key="1">
    <source>
        <dbReference type="SAM" id="MobiDB-lite"/>
    </source>
</evidence>
<feature type="compositionally biased region" description="Basic residues" evidence="1">
    <location>
        <begin position="24"/>
        <end position="33"/>
    </location>
</feature>
<feature type="compositionally biased region" description="Polar residues" evidence="1">
    <location>
        <begin position="1"/>
        <end position="16"/>
    </location>
</feature>
<gene>
    <name evidence="2" type="ORF">UJA718_LOCUS29954</name>
</gene>
<sequence length="87" mass="10059">MSNQETNNTKVNNDVQEVQELPKQRPRNFYRKRPGSERKNQDLGEDETRPSNDDDTQKSNNSDDQENHVNNTRGRGGRRGGFRGKTL</sequence>
<proteinExistence type="predicted"/>
<accession>A0A820Z7B6</accession>
<feature type="compositionally biased region" description="Polar residues" evidence="1">
    <location>
        <begin position="58"/>
        <end position="72"/>
    </location>
</feature>
<comment type="caution">
    <text evidence="2">The sequence shown here is derived from an EMBL/GenBank/DDBJ whole genome shotgun (WGS) entry which is preliminary data.</text>
</comment>
<keyword evidence="3" id="KW-1185">Reference proteome</keyword>
<feature type="compositionally biased region" description="Basic and acidic residues" evidence="1">
    <location>
        <begin position="34"/>
        <end position="57"/>
    </location>
</feature>
<reference evidence="2" key="1">
    <citation type="submission" date="2021-02" db="EMBL/GenBank/DDBJ databases">
        <authorList>
            <person name="Nowell W R."/>
        </authorList>
    </citation>
    <scope>NUCLEOTIDE SEQUENCE</scope>
</reference>
<organism evidence="2 3">
    <name type="scientific">Rotaria socialis</name>
    <dbReference type="NCBI Taxonomy" id="392032"/>
    <lineage>
        <taxon>Eukaryota</taxon>
        <taxon>Metazoa</taxon>
        <taxon>Spiralia</taxon>
        <taxon>Gnathifera</taxon>
        <taxon>Rotifera</taxon>
        <taxon>Eurotatoria</taxon>
        <taxon>Bdelloidea</taxon>
        <taxon>Philodinida</taxon>
        <taxon>Philodinidae</taxon>
        <taxon>Rotaria</taxon>
    </lineage>
</organism>
<dbReference type="AlphaFoldDB" id="A0A820Z7B6"/>
<name>A0A820Z7B6_9BILA</name>
<evidence type="ECO:0000313" key="2">
    <source>
        <dbReference type="EMBL" id="CAF4560986.1"/>
    </source>
</evidence>
<dbReference type="Proteomes" id="UP000663873">
    <property type="component" value="Unassembled WGS sequence"/>
</dbReference>
<protein>
    <submittedName>
        <fullName evidence="2">Uncharacterized protein</fullName>
    </submittedName>
</protein>